<evidence type="ECO:0000256" key="1">
    <source>
        <dbReference type="ARBA" id="ARBA00010996"/>
    </source>
</evidence>
<evidence type="ECO:0000256" key="3">
    <source>
        <dbReference type="PIRSR" id="PIRSR603782-2"/>
    </source>
</evidence>
<evidence type="ECO:0000313" key="4">
    <source>
        <dbReference type="EMBL" id="ADR34443.1"/>
    </source>
</evidence>
<keyword evidence="2" id="KW-0479">Metal-binding</keyword>
<keyword evidence="3" id="KW-1015">Disulfide bond</keyword>
<dbReference type="SUPFAM" id="SSF52833">
    <property type="entry name" value="Thioredoxin-like"/>
    <property type="match status" value="1"/>
</dbReference>
<evidence type="ECO:0000256" key="2">
    <source>
        <dbReference type="PIRSR" id="PIRSR603782-1"/>
    </source>
</evidence>
<organism evidence="4 5">
    <name type="scientific">Sulfuricurvum kujiense (strain ATCC BAA-921 / DSM 16994 / JCM 11577 / YK-1)</name>
    <dbReference type="NCBI Taxonomy" id="709032"/>
    <lineage>
        <taxon>Bacteria</taxon>
        <taxon>Pseudomonadati</taxon>
        <taxon>Campylobacterota</taxon>
        <taxon>Epsilonproteobacteria</taxon>
        <taxon>Campylobacterales</taxon>
        <taxon>Sulfurimonadaceae</taxon>
        <taxon>Sulfuricurvum</taxon>
    </lineage>
</organism>
<dbReference type="eggNOG" id="COG1999">
    <property type="taxonomic scope" value="Bacteria"/>
</dbReference>
<feature type="binding site" evidence="2">
    <location>
        <position position="146"/>
    </location>
    <ligand>
        <name>Cu cation</name>
        <dbReference type="ChEBI" id="CHEBI:23378"/>
    </ligand>
</feature>
<dbReference type="InterPro" id="IPR003782">
    <property type="entry name" value="SCO1/SenC"/>
</dbReference>
<dbReference type="OrthoDB" id="9790194at2"/>
<protein>
    <submittedName>
        <fullName evidence="4">Electron transport protein SCO1/SenC</fullName>
    </submittedName>
</protein>
<sequence length="185" mass="21738">MKKNIAGFILLFLMLSLLMIFPLTANFFTEETRSVKINQSDIFVPFLEHETTKAVFVYFGYVGCTAICIPTLNDFTPMYRRIHEHYPDTAFYFVNLNPTQPKEWVEPFAKSFDPTFHGIYATASEVDRFERNFHLALTPYNEEMSHSSNLYLLIREQNHYVLKRIYVTHPYSEDVIIDDLESLIV</sequence>
<keyword evidence="5" id="KW-1185">Reference proteome</keyword>
<gene>
    <name evidence="4" type="ordered locus">Sulku_1782</name>
</gene>
<dbReference type="AlphaFoldDB" id="E4U1A6"/>
<dbReference type="InterPro" id="IPR036249">
    <property type="entry name" value="Thioredoxin-like_sf"/>
</dbReference>
<dbReference type="GO" id="GO:0046872">
    <property type="term" value="F:metal ion binding"/>
    <property type="evidence" value="ECO:0007669"/>
    <property type="project" value="UniProtKB-KW"/>
</dbReference>
<dbReference type="HOGENOM" id="CLU_1406491_0_0_7"/>
<dbReference type="Gene3D" id="3.40.30.10">
    <property type="entry name" value="Glutaredoxin"/>
    <property type="match status" value="1"/>
</dbReference>
<keyword evidence="2" id="KW-0186">Copper</keyword>
<feature type="binding site" evidence="2">
    <location>
        <position position="64"/>
    </location>
    <ligand>
        <name>Cu cation</name>
        <dbReference type="ChEBI" id="CHEBI:23378"/>
    </ligand>
</feature>
<accession>E4U1A6</accession>
<feature type="binding site" evidence="2">
    <location>
        <position position="68"/>
    </location>
    <ligand>
        <name>Cu cation</name>
        <dbReference type="ChEBI" id="CHEBI:23378"/>
    </ligand>
</feature>
<dbReference type="Pfam" id="PF02630">
    <property type="entry name" value="SCO1-SenC"/>
    <property type="match status" value="1"/>
</dbReference>
<dbReference type="STRING" id="709032.Sulku_1782"/>
<dbReference type="KEGG" id="sku:Sulku_1782"/>
<dbReference type="RefSeq" id="WP_013460640.1">
    <property type="nucleotide sequence ID" value="NC_014762.1"/>
</dbReference>
<evidence type="ECO:0000313" key="5">
    <source>
        <dbReference type="Proteomes" id="UP000008721"/>
    </source>
</evidence>
<dbReference type="Proteomes" id="UP000008721">
    <property type="component" value="Chromosome"/>
</dbReference>
<reference evidence="4 5" key="1">
    <citation type="journal article" date="2012" name="Stand. Genomic Sci.">
        <title>Complete genome sequence of the sulfur compounds oxidizing chemolithoautotroph Sulfuricurvum kujiense type strain (YK-1(T)).</title>
        <authorList>
            <person name="Han C."/>
            <person name="Kotsyurbenko O."/>
            <person name="Chertkov O."/>
            <person name="Held B."/>
            <person name="Lapidus A."/>
            <person name="Nolan M."/>
            <person name="Lucas S."/>
            <person name="Hammon N."/>
            <person name="Deshpande S."/>
            <person name="Cheng J.F."/>
            <person name="Tapia R."/>
            <person name="Goodwin L.A."/>
            <person name="Pitluck S."/>
            <person name="Liolios K."/>
            <person name="Pagani I."/>
            <person name="Ivanova N."/>
            <person name="Mavromatis K."/>
            <person name="Mikhailova N."/>
            <person name="Pati A."/>
            <person name="Chen A."/>
            <person name="Palaniappan K."/>
            <person name="Land M."/>
            <person name="Hauser L."/>
            <person name="Chang Y.J."/>
            <person name="Jeffries C.D."/>
            <person name="Brambilla E.M."/>
            <person name="Rohde M."/>
            <person name="Spring S."/>
            <person name="Sikorski J."/>
            <person name="Goker M."/>
            <person name="Woyke T."/>
            <person name="Bristow J."/>
            <person name="Eisen J.A."/>
            <person name="Markowitz V."/>
            <person name="Hugenholtz P."/>
            <person name="Kyrpides N.C."/>
            <person name="Klenk H.P."/>
            <person name="Detter J.C."/>
        </authorList>
    </citation>
    <scope>NUCLEOTIDE SEQUENCE [LARGE SCALE GENOMIC DNA]</scope>
    <source>
        <strain evidence="5">ATCC BAA-921 / DSM 16994 / JCM 11577 / YK-1</strain>
    </source>
</reference>
<dbReference type="EMBL" id="CP002355">
    <property type="protein sequence ID" value="ADR34443.1"/>
    <property type="molecule type" value="Genomic_DNA"/>
</dbReference>
<comment type="similarity">
    <text evidence="1">Belongs to the SCO1/2 family.</text>
</comment>
<name>E4U1A6_SULKY</name>
<proteinExistence type="inferred from homology"/>
<feature type="disulfide bond" description="Redox-active" evidence="3">
    <location>
        <begin position="64"/>
        <end position="68"/>
    </location>
</feature>